<feature type="domain" description="HTH araC/xylS-type" evidence="3">
    <location>
        <begin position="234"/>
        <end position="332"/>
    </location>
</feature>
<dbReference type="PROSITE" id="PS01124">
    <property type="entry name" value="HTH_ARAC_FAMILY_2"/>
    <property type="match status" value="1"/>
</dbReference>
<dbReference type="Gene3D" id="3.40.50.880">
    <property type="match status" value="1"/>
</dbReference>
<dbReference type="SUPFAM" id="SSF52317">
    <property type="entry name" value="Class I glutamine amidotransferase-like"/>
    <property type="match status" value="1"/>
</dbReference>
<proteinExistence type="predicted"/>
<protein>
    <submittedName>
        <fullName evidence="4">Transcriptional regulator GlxA family</fullName>
    </submittedName>
</protein>
<dbReference type="InterPro" id="IPR029062">
    <property type="entry name" value="Class_I_gatase-like"/>
</dbReference>
<dbReference type="GO" id="GO:0043565">
    <property type="term" value="F:sequence-specific DNA binding"/>
    <property type="evidence" value="ECO:0007669"/>
    <property type="project" value="InterPro"/>
</dbReference>
<sequence>MPLMTDSLATSRSPLRTVDIIIYPGFKALEAIGAMKVFDYANTHLRLRNLPGGYDMRIASTAIGPVESDTLMNLQASKALSSTNLPDLAVIVGCHNVEQVLDEIPAIAAWVAQAAPRIDTLAALCTGCFFLAEAGVLDGKRAATHWSAVDSLRRRYPQIDVNADAIFVREGNVWTSAGVTAGIDLALALVEEDFSRDIALEVARDLVVYLKRPGGQSQFSVHLSSQMTTHPTIRQLQAWIMEHLAEDLSVPQLAASLAMSERNFTRVFQRETQTNPTEFIETARFEVARRLLEENVSSLKQVAAQTGLHSEERLRRLFQKKLGVTPRDYRERFSSTSR</sequence>
<dbReference type="AlphaFoldDB" id="A0A1A7BY09"/>
<dbReference type="InterPro" id="IPR009057">
    <property type="entry name" value="Homeodomain-like_sf"/>
</dbReference>
<evidence type="ECO:0000256" key="2">
    <source>
        <dbReference type="ARBA" id="ARBA00023163"/>
    </source>
</evidence>
<name>A0A1A7BY09_9BURK</name>
<dbReference type="PANTHER" id="PTHR43130:SF3">
    <property type="entry name" value="HTH-TYPE TRANSCRIPTIONAL REGULATOR RV1931C"/>
    <property type="match status" value="1"/>
</dbReference>
<dbReference type="InterPro" id="IPR018060">
    <property type="entry name" value="HTH_AraC"/>
</dbReference>
<comment type="caution">
    <text evidence="4">The sequence shown here is derived from an EMBL/GenBank/DDBJ whole genome shotgun (WGS) entry which is preliminary data.</text>
</comment>
<evidence type="ECO:0000313" key="5">
    <source>
        <dbReference type="Proteomes" id="UP000092713"/>
    </source>
</evidence>
<dbReference type="SUPFAM" id="SSF46689">
    <property type="entry name" value="Homeodomain-like"/>
    <property type="match status" value="2"/>
</dbReference>
<dbReference type="SMART" id="SM00342">
    <property type="entry name" value="HTH_ARAC"/>
    <property type="match status" value="1"/>
</dbReference>
<dbReference type="EMBL" id="LOCQ01000061">
    <property type="protein sequence ID" value="OBV37003.1"/>
    <property type="molecule type" value="Genomic_DNA"/>
</dbReference>
<dbReference type="Pfam" id="PF12833">
    <property type="entry name" value="HTH_18"/>
    <property type="match status" value="1"/>
</dbReference>
<organism evidence="4 5">
    <name type="scientific">Janthinobacterium psychrotolerans</name>
    <dbReference type="NCBI Taxonomy" id="1747903"/>
    <lineage>
        <taxon>Bacteria</taxon>
        <taxon>Pseudomonadati</taxon>
        <taxon>Pseudomonadota</taxon>
        <taxon>Betaproteobacteria</taxon>
        <taxon>Burkholderiales</taxon>
        <taxon>Oxalobacteraceae</taxon>
        <taxon>Janthinobacterium</taxon>
    </lineage>
</organism>
<reference evidence="4 5" key="1">
    <citation type="submission" date="2016-04" db="EMBL/GenBank/DDBJ databases">
        <title>Draft genome sequence of Janthinobacterium psychrotolerans sp. nov., isolated from freshwater sediments in Denmark.</title>
        <authorList>
            <person name="Gong X."/>
            <person name="Skrivergaard S."/>
            <person name="Korsgaard B.S."/>
            <person name="Schreiber L."/>
            <person name="Marshall I.P."/>
            <person name="Finster K."/>
            <person name="Schramm A."/>
        </authorList>
    </citation>
    <scope>NUCLEOTIDE SEQUENCE [LARGE SCALE GENOMIC DNA]</scope>
    <source>
        <strain evidence="4 5">S3-2</strain>
    </source>
</reference>
<dbReference type="Pfam" id="PF01965">
    <property type="entry name" value="DJ-1_PfpI"/>
    <property type="match status" value="1"/>
</dbReference>
<dbReference type="Gene3D" id="1.10.10.60">
    <property type="entry name" value="Homeodomain-like"/>
    <property type="match status" value="1"/>
</dbReference>
<dbReference type="InterPro" id="IPR052158">
    <property type="entry name" value="INH-QAR"/>
</dbReference>
<dbReference type="PATRIC" id="fig|1747903.4.peg.495"/>
<dbReference type="Proteomes" id="UP000092713">
    <property type="component" value="Unassembled WGS sequence"/>
</dbReference>
<dbReference type="PANTHER" id="PTHR43130">
    <property type="entry name" value="ARAC-FAMILY TRANSCRIPTIONAL REGULATOR"/>
    <property type="match status" value="1"/>
</dbReference>
<dbReference type="CDD" id="cd03137">
    <property type="entry name" value="GATase1_AraC_1"/>
    <property type="match status" value="1"/>
</dbReference>
<dbReference type="STRING" id="1747903.ASR47_100254"/>
<evidence type="ECO:0000259" key="3">
    <source>
        <dbReference type="PROSITE" id="PS01124"/>
    </source>
</evidence>
<evidence type="ECO:0000313" key="4">
    <source>
        <dbReference type="EMBL" id="OBV37003.1"/>
    </source>
</evidence>
<gene>
    <name evidence="4" type="ORF">ASR47_100254</name>
</gene>
<dbReference type="InterPro" id="IPR002818">
    <property type="entry name" value="DJ-1/PfpI"/>
</dbReference>
<keyword evidence="2" id="KW-0804">Transcription</keyword>
<evidence type="ECO:0000256" key="1">
    <source>
        <dbReference type="ARBA" id="ARBA00023015"/>
    </source>
</evidence>
<accession>A0A1A7BY09</accession>
<keyword evidence="5" id="KW-1185">Reference proteome</keyword>
<dbReference type="GO" id="GO:0003700">
    <property type="term" value="F:DNA-binding transcription factor activity"/>
    <property type="evidence" value="ECO:0007669"/>
    <property type="project" value="InterPro"/>
</dbReference>
<keyword evidence="1" id="KW-0805">Transcription regulation</keyword>